<proteinExistence type="predicted"/>
<gene>
    <name evidence="2" type="ORF">Ahy_A01g001038</name>
</gene>
<dbReference type="PANTHER" id="PTHR47723:SF24">
    <property type="entry name" value="RNASE H TYPE-1 DOMAIN-CONTAINING PROTEIN"/>
    <property type="match status" value="1"/>
</dbReference>
<dbReference type="InterPro" id="IPR012337">
    <property type="entry name" value="RNaseH-like_sf"/>
</dbReference>
<dbReference type="EMBL" id="SDMP01000001">
    <property type="protein sequence ID" value="RYR76446.1"/>
    <property type="molecule type" value="Genomic_DNA"/>
</dbReference>
<reference evidence="2 3" key="1">
    <citation type="submission" date="2019-01" db="EMBL/GenBank/DDBJ databases">
        <title>Sequencing of cultivated peanut Arachis hypogaea provides insights into genome evolution and oil improvement.</title>
        <authorList>
            <person name="Chen X."/>
        </authorList>
    </citation>
    <scope>NUCLEOTIDE SEQUENCE [LARGE SCALE GENOMIC DNA]</scope>
    <source>
        <strain evidence="3">cv. Fuhuasheng</strain>
        <tissue evidence="2">Leaves</tissue>
    </source>
</reference>
<feature type="domain" description="RNase H type-1" evidence="1">
    <location>
        <begin position="9"/>
        <end position="129"/>
    </location>
</feature>
<dbReference type="GO" id="GO:0004523">
    <property type="term" value="F:RNA-DNA hybrid ribonuclease activity"/>
    <property type="evidence" value="ECO:0007669"/>
    <property type="project" value="InterPro"/>
</dbReference>
<dbReference type="GO" id="GO:0003676">
    <property type="term" value="F:nucleic acid binding"/>
    <property type="evidence" value="ECO:0007669"/>
    <property type="project" value="InterPro"/>
</dbReference>
<evidence type="ECO:0000259" key="1">
    <source>
        <dbReference type="Pfam" id="PF13456"/>
    </source>
</evidence>
<keyword evidence="3" id="KW-1185">Reference proteome</keyword>
<dbReference type="SUPFAM" id="SSF53098">
    <property type="entry name" value="Ribonuclease H-like"/>
    <property type="match status" value="1"/>
</dbReference>
<protein>
    <recommendedName>
        <fullName evidence="1">RNase H type-1 domain-containing protein</fullName>
    </recommendedName>
</protein>
<accession>A0A445EM41</accession>
<dbReference type="Pfam" id="PF13456">
    <property type="entry name" value="RVT_3"/>
    <property type="match status" value="1"/>
</dbReference>
<comment type="caution">
    <text evidence="2">The sequence shown here is derived from an EMBL/GenBank/DDBJ whole genome shotgun (WGS) entry which is preliminary data.</text>
</comment>
<dbReference type="InterPro" id="IPR036397">
    <property type="entry name" value="RNaseH_sf"/>
</dbReference>
<dbReference type="Gene3D" id="3.30.420.10">
    <property type="entry name" value="Ribonuclease H-like superfamily/Ribonuclease H"/>
    <property type="match status" value="1"/>
</dbReference>
<dbReference type="InterPro" id="IPR053151">
    <property type="entry name" value="RNase_H-like"/>
</dbReference>
<sequence length="184" mass="20304">MHTPRLKVNKDATFQRDSGTAALAVVVRDLQGKDITGTTATFRTTSALAAEAKAYRETLILIKNLQITNCIIETDCLPLVQAIKAKMPIAEADAIIRDILQLPDEAPDVGATWTLREGNKLAHQLAVMAAENELRRQWTINPPIQVRNTIRTEVGFAILQHNQGIQNQVNEVSVSTSHQGFQIE</sequence>
<dbReference type="InterPro" id="IPR044730">
    <property type="entry name" value="RNase_H-like_dom_plant"/>
</dbReference>
<evidence type="ECO:0000313" key="2">
    <source>
        <dbReference type="EMBL" id="RYR76446.1"/>
    </source>
</evidence>
<dbReference type="PANTHER" id="PTHR47723">
    <property type="entry name" value="OS05G0353850 PROTEIN"/>
    <property type="match status" value="1"/>
</dbReference>
<dbReference type="InterPro" id="IPR002156">
    <property type="entry name" value="RNaseH_domain"/>
</dbReference>
<evidence type="ECO:0000313" key="3">
    <source>
        <dbReference type="Proteomes" id="UP000289738"/>
    </source>
</evidence>
<dbReference type="CDD" id="cd06222">
    <property type="entry name" value="RNase_H_like"/>
    <property type="match status" value="1"/>
</dbReference>
<dbReference type="Proteomes" id="UP000289738">
    <property type="component" value="Chromosome A01"/>
</dbReference>
<organism evidence="2 3">
    <name type="scientific">Arachis hypogaea</name>
    <name type="common">Peanut</name>
    <dbReference type="NCBI Taxonomy" id="3818"/>
    <lineage>
        <taxon>Eukaryota</taxon>
        <taxon>Viridiplantae</taxon>
        <taxon>Streptophyta</taxon>
        <taxon>Embryophyta</taxon>
        <taxon>Tracheophyta</taxon>
        <taxon>Spermatophyta</taxon>
        <taxon>Magnoliopsida</taxon>
        <taxon>eudicotyledons</taxon>
        <taxon>Gunneridae</taxon>
        <taxon>Pentapetalae</taxon>
        <taxon>rosids</taxon>
        <taxon>fabids</taxon>
        <taxon>Fabales</taxon>
        <taxon>Fabaceae</taxon>
        <taxon>Papilionoideae</taxon>
        <taxon>50 kb inversion clade</taxon>
        <taxon>dalbergioids sensu lato</taxon>
        <taxon>Dalbergieae</taxon>
        <taxon>Pterocarpus clade</taxon>
        <taxon>Arachis</taxon>
    </lineage>
</organism>
<name>A0A445EM41_ARAHY</name>
<dbReference type="AlphaFoldDB" id="A0A445EM41"/>